<evidence type="ECO:0000313" key="1">
    <source>
        <dbReference type="EMBL" id="KAK2754127.1"/>
    </source>
</evidence>
<comment type="caution">
    <text evidence="1">The sequence shown here is derived from an EMBL/GenBank/DDBJ whole genome shotgun (WGS) entry which is preliminary data.</text>
</comment>
<keyword evidence="2" id="KW-1185">Reference proteome</keyword>
<name>A0AAD9YB86_COLKA</name>
<sequence>MTLSRRDGQISLLLRQCVFEIDAEMKDGLLSSAQAYAAAVGRILIVLSRRRVLPGLYSGVAARGHSHDGNWAYVQADSGAVIREPIAMRVSMDET</sequence>
<accession>A0AAD9YB86</accession>
<dbReference type="EMBL" id="VYYT01000234">
    <property type="protein sequence ID" value="KAK2754127.1"/>
    <property type="molecule type" value="Genomic_DNA"/>
</dbReference>
<gene>
    <name evidence="1" type="ORF">CKAH01_06065</name>
</gene>
<dbReference type="Proteomes" id="UP001281614">
    <property type="component" value="Unassembled WGS sequence"/>
</dbReference>
<protein>
    <submittedName>
        <fullName evidence="1">Uncharacterized protein</fullName>
    </submittedName>
</protein>
<evidence type="ECO:0000313" key="2">
    <source>
        <dbReference type="Proteomes" id="UP001281614"/>
    </source>
</evidence>
<dbReference type="AlphaFoldDB" id="A0AAD9YB86"/>
<reference evidence="1" key="1">
    <citation type="submission" date="2023-02" db="EMBL/GenBank/DDBJ databases">
        <title>Colletotrichum kahawae CIFC_Que2 genome sequencing and assembly.</title>
        <authorList>
            <person name="Baroncelli R."/>
        </authorList>
    </citation>
    <scope>NUCLEOTIDE SEQUENCE</scope>
    <source>
        <strain evidence="1">CIFC_Que2</strain>
    </source>
</reference>
<proteinExistence type="predicted"/>
<organism evidence="1 2">
    <name type="scientific">Colletotrichum kahawae</name>
    <name type="common">Coffee berry disease fungus</name>
    <dbReference type="NCBI Taxonomy" id="34407"/>
    <lineage>
        <taxon>Eukaryota</taxon>
        <taxon>Fungi</taxon>
        <taxon>Dikarya</taxon>
        <taxon>Ascomycota</taxon>
        <taxon>Pezizomycotina</taxon>
        <taxon>Sordariomycetes</taxon>
        <taxon>Hypocreomycetidae</taxon>
        <taxon>Glomerellales</taxon>
        <taxon>Glomerellaceae</taxon>
        <taxon>Colletotrichum</taxon>
        <taxon>Colletotrichum gloeosporioides species complex</taxon>
    </lineage>
</organism>